<evidence type="ECO:0000256" key="3">
    <source>
        <dbReference type="ARBA" id="ARBA00022723"/>
    </source>
</evidence>
<proteinExistence type="inferred from homology"/>
<dbReference type="AlphaFoldDB" id="A0A0W8FLS8"/>
<evidence type="ECO:0000256" key="6">
    <source>
        <dbReference type="ARBA" id="ARBA00038093"/>
    </source>
</evidence>
<dbReference type="GO" id="GO:0004518">
    <property type="term" value="F:nuclease activity"/>
    <property type="evidence" value="ECO:0007669"/>
    <property type="project" value="UniProtKB-KW"/>
</dbReference>
<dbReference type="CDD" id="cd18686">
    <property type="entry name" value="PIN_VapC-like"/>
    <property type="match status" value="1"/>
</dbReference>
<keyword evidence="4" id="KW-0378">Hydrolase</keyword>
<dbReference type="PANTHER" id="PTHR33653:SF1">
    <property type="entry name" value="RIBONUCLEASE VAPC2"/>
    <property type="match status" value="1"/>
</dbReference>
<dbReference type="GO" id="GO:0046872">
    <property type="term" value="F:metal ion binding"/>
    <property type="evidence" value="ECO:0007669"/>
    <property type="project" value="UniProtKB-KW"/>
</dbReference>
<evidence type="ECO:0000256" key="5">
    <source>
        <dbReference type="ARBA" id="ARBA00022842"/>
    </source>
</evidence>
<dbReference type="InterPro" id="IPR050556">
    <property type="entry name" value="Type_II_TA_system_RNase"/>
</dbReference>
<keyword evidence="2" id="KW-0540">Nuclease</keyword>
<evidence type="ECO:0000259" key="7">
    <source>
        <dbReference type="Pfam" id="PF01850"/>
    </source>
</evidence>
<keyword evidence="5" id="KW-0460">Magnesium</keyword>
<dbReference type="InterPro" id="IPR002716">
    <property type="entry name" value="PIN_dom"/>
</dbReference>
<comment type="cofactor">
    <cofactor evidence="1">
        <name>Mg(2+)</name>
        <dbReference type="ChEBI" id="CHEBI:18420"/>
    </cofactor>
</comment>
<dbReference type="GO" id="GO:0016787">
    <property type="term" value="F:hydrolase activity"/>
    <property type="evidence" value="ECO:0007669"/>
    <property type="project" value="UniProtKB-KW"/>
</dbReference>
<accession>A0A0W8FLS8</accession>
<name>A0A0W8FLS8_9ZZZZ</name>
<dbReference type="EMBL" id="LNQE01001023">
    <property type="protein sequence ID" value="KUG21764.1"/>
    <property type="molecule type" value="Genomic_DNA"/>
</dbReference>
<dbReference type="Gene3D" id="3.40.50.1010">
    <property type="entry name" value="5'-nuclease"/>
    <property type="match status" value="1"/>
</dbReference>
<evidence type="ECO:0000313" key="8">
    <source>
        <dbReference type="EMBL" id="KUG21764.1"/>
    </source>
</evidence>
<sequence>MNIVDSSGWLAYFADEPNAKHFLPPLIDSDLLVVPVITIYEVFKVILRESSENEALQAVVAMQKGKVVDLSTPLAIAASRLSLEHQLPMADSIILATAQEFKAIIWTQDSDFKNLSKVKFFPKK</sequence>
<organism evidence="8">
    <name type="scientific">hydrocarbon metagenome</name>
    <dbReference type="NCBI Taxonomy" id="938273"/>
    <lineage>
        <taxon>unclassified sequences</taxon>
        <taxon>metagenomes</taxon>
        <taxon>ecological metagenomes</taxon>
    </lineage>
</organism>
<protein>
    <submittedName>
        <fullName evidence="8">Pin (Pilt n terminus) domain</fullName>
    </submittedName>
</protein>
<dbReference type="InterPro" id="IPR029060">
    <property type="entry name" value="PIN-like_dom_sf"/>
</dbReference>
<gene>
    <name evidence="8" type="ORF">ASZ90_008469</name>
</gene>
<dbReference type="Pfam" id="PF01850">
    <property type="entry name" value="PIN"/>
    <property type="match status" value="1"/>
</dbReference>
<evidence type="ECO:0000256" key="4">
    <source>
        <dbReference type="ARBA" id="ARBA00022801"/>
    </source>
</evidence>
<keyword evidence="3" id="KW-0479">Metal-binding</keyword>
<feature type="domain" description="PIN" evidence="7">
    <location>
        <begin position="3"/>
        <end position="117"/>
    </location>
</feature>
<reference evidence="8" key="1">
    <citation type="journal article" date="2015" name="Proc. Natl. Acad. Sci. U.S.A.">
        <title>Networks of energetic and metabolic interactions define dynamics in microbial communities.</title>
        <authorList>
            <person name="Embree M."/>
            <person name="Liu J.K."/>
            <person name="Al-Bassam M.M."/>
            <person name="Zengler K."/>
        </authorList>
    </citation>
    <scope>NUCLEOTIDE SEQUENCE</scope>
</reference>
<evidence type="ECO:0000256" key="2">
    <source>
        <dbReference type="ARBA" id="ARBA00022722"/>
    </source>
</evidence>
<evidence type="ECO:0000256" key="1">
    <source>
        <dbReference type="ARBA" id="ARBA00001946"/>
    </source>
</evidence>
<dbReference type="PANTHER" id="PTHR33653">
    <property type="entry name" value="RIBONUCLEASE VAPC2"/>
    <property type="match status" value="1"/>
</dbReference>
<dbReference type="SUPFAM" id="SSF88723">
    <property type="entry name" value="PIN domain-like"/>
    <property type="match status" value="1"/>
</dbReference>
<comment type="caution">
    <text evidence="8">The sequence shown here is derived from an EMBL/GenBank/DDBJ whole genome shotgun (WGS) entry which is preliminary data.</text>
</comment>
<comment type="similarity">
    <text evidence="6">Belongs to the PINc/VapC protein family.</text>
</comment>